<keyword evidence="2" id="KW-1185">Reference proteome</keyword>
<comment type="caution">
    <text evidence="1">The sequence shown here is derived from an EMBL/GenBank/DDBJ whole genome shotgun (WGS) entry which is preliminary data.</text>
</comment>
<name>A0ACA9Y3Q4_9ASCO</name>
<dbReference type="EMBL" id="CALSDN010000002">
    <property type="protein sequence ID" value="CAH6719586.1"/>
    <property type="molecule type" value="Genomic_DNA"/>
</dbReference>
<organism evidence="1 2">
    <name type="scientific">[Candida] jaroonii</name>
    <dbReference type="NCBI Taxonomy" id="467808"/>
    <lineage>
        <taxon>Eukaryota</taxon>
        <taxon>Fungi</taxon>
        <taxon>Dikarya</taxon>
        <taxon>Ascomycota</taxon>
        <taxon>Saccharomycotina</taxon>
        <taxon>Pichiomycetes</taxon>
        <taxon>Debaryomycetaceae</taxon>
        <taxon>Yamadazyma</taxon>
    </lineage>
</organism>
<gene>
    <name evidence="1" type="ORF">CLIB1444_02S11980</name>
</gene>
<proteinExistence type="predicted"/>
<dbReference type="Proteomes" id="UP001152531">
    <property type="component" value="Unassembled WGS sequence"/>
</dbReference>
<evidence type="ECO:0000313" key="1">
    <source>
        <dbReference type="EMBL" id="CAH6719586.1"/>
    </source>
</evidence>
<sequence length="311" mass="36240">MIFKIGAKILAYHGPLIYEGRVLKVHEKGKNFVESGEGHEPIDESLPKNLVDMDCCFLHYKGWKSKWDEWVTSDRMMEYNNENWELSKTLRASYNQKMRNKVPTEKPKPVNPPTTNNDPKVDNGYNSVIKGIKRKLGDDKPKKGKDIVIPISNELKSLLVDDWEFITKDHKVLSLPVKKPIKSIFEDYLEFEKCQKADMVPIKEFIHGLKVYFDQTLKLFLLYKYERLQYSYLLKENNNVLESCEVYGIEHLLRLIITLPGLISNTSMDLISINVLIEHCDNFLKFLSISFTDYLNDYENTSPAYDNLARS</sequence>
<reference evidence="1" key="1">
    <citation type="submission" date="2022-06" db="EMBL/GenBank/DDBJ databases">
        <authorList>
            <person name="Legras J.-L."/>
            <person name="Devillers H."/>
            <person name="Grondin C."/>
        </authorList>
    </citation>
    <scope>NUCLEOTIDE SEQUENCE</scope>
    <source>
        <strain evidence="1">CLIB 1444</strain>
    </source>
</reference>
<evidence type="ECO:0000313" key="2">
    <source>
        <dbReference type="Proteomes" id="UP001152531"/>
    </source>
</evidence>
<accession>A0ACA9Y3Q4</accession>
<protein>
    <submittedName>
        <fullName evidence="1">Chromatin modification-related protein Eaf3p</fullName>
    </submittedName>
</protein>